<dbReference type="Proteomes" id="UP001054837">
    <property type="component" value="Unassembled WGS sequence"/>
</dbReference>
<dbReference type="AlphaFoldDB" id="A0AAV4TS19"/>
<accession>A0AAV4TS19</accession>
<gene>
    <name evidence="1" type="ORF">CDAR_283651</name>
</gene>
<reference evidence="1 2" key="1">
    <citation type="submission" date="2021-06" db="EMBL/GenBank/DDBJ databases">
        <title>Caerostris darwini draft genome.</title>
        <authorList>
            <person name="Kono N."/>
            <person name="Arakawa K."/>
        </authorList>
    </citation>
    <scope>NUCLEOTIDE SEQUENCE [LARGE SCALE GENOMIC DNA]</scope>
</reference>
<organism evidence="1 2">
    <name type="scientific">Caerostris darwini</name>
    <dbReference type="NCBI Taxonomy" id="1538125"/>
    <lineage>
        <taxon>Eukaryota</taxon>
        <taxon>Metazoa</taxon>
        <taxon>Ecdysozoa</taxon>
        <taxon>Arthropoda</taxon>
        <taxon>Chelicerata</taxon>
        <taxon>Arachnida</taxon>
        <taxon>Araneae</taxon>
        <taxon>Araneomorphae</taxon>
        <taxon>Entelegynae</taxon>
        <taxon>Araneoidea</taxon>
        <taxon>Araneidae</taxon>
        <taxon>Caerostris</taxon>
    </lineage>
</organism>
<sequence length="93" mass="10811">MFNTLLPKLELLSASNTSIPGIENRLPRCLFFTYGNKNHWVPEQGCTVDDPSVRYFEQSNIELFGLVYESRVVITRNNPVLSLVFSYFSKDFW</sequence>
<protein>
    <submittedName>
        <fullName evidence="1">Uncharacterized protein</fullName>
    </submittedName>
</protein>
<proteinExistence type="predicted"/>
<name>A0AAV4TS19_9ARAC</name>
<evidence type="ECO:0000313" key="2">
    <source>
        <dbReference type="Proteomes" id="UP001054837"/>
    </source>
</evidence>
<dbReference type="EMBL" id="BPLQ01010220">
    <property type="protein sequence ID" value="GIY49313.1"/>
    <property type="molecule type" value="Genomic_DNA"/>
</dbReference>
<evidence type="ECO:0000313" key="1">
    <source>
        <dbReference type="EMBL" id="GIY49313.1"/>
    </source>
</evidence>
<keyword evidence="2" id="KW-1185">Reference proteome</keyword>
<comment type="caution">
    <text evidence="1">The sequence shown here is derived from an EMBL/GenBank/DDBJ whole genome shotgun (WGS) entry which is preliminary data.</text>
</comment>